<dbReference type="RefSeq" id="WP_012163942.1">
    <property type="nucleotide sequence ID" value="NC_009925.1"/>
</dbReference>
<dbReference type="KEGG" id="amr:AM1_3557"/>
<dbReference type="NCBIfam" id="NF004846">
    <property type="entry name" value="PRK06197.1"/>
    <property type="match status" value="1"/>
</dbReference>
<dbReference type="GO" id="GO:0016491">
    <property type="term" value="F:oxidoreductase activity"/>
    <property type="evidence" value="ECO:0007669"/>
    <property type="project" value="UniProtKB-KW"/>
</dbReference>
<keyword evidence="1" id="KW-0560">Oxidoreductase</keyword>
<proteinExistence type="predicted"/>
<name>B0C294_ACAM1</name>
<protein>
    <submittedName>
        <fullName evidence="2">Oxidoreductase, short chain dehydrogenase/reductase family protein</fullName>
    </submittedName>
</protein>
<dbReference type="PRINTS" id="PR00081">
    <property type="entry name" value="GDHRDH"/>
</dbReference>
<dbReference type="EMBL" id="CP000828">
    <property type="protein sequence ID" value="ABW28546.1"/>
    <property type="molecule type" value="Genomic_DNA"/>
</dbReference>
<keyword evidence="3" id="KW-1185">Reference proteome</keyword>
<dbReference type="PANTHER" id="PTHR43157:SF31">
    <property type="entry name" value="PHOSPHATIDYLINOSITOL-GLYCAN BIOSYNTHESIS CLASS F PROTEIN"/>
    <property type="match status" value="1"/>
</dbReference>
<dbReference type="InterPro" id="IPR036291">
    <property type="entry name" value="NAD(P)-bd_dom_sf"/>
</dbReference>
<evidence type="ECO:0000256" key="1">
    <source>
        <dbReference type="ARBA" id="ARBA00023002"/>
    </source>
</evidence>
<dbReference type="AlphaFoldDB" id="B0C294"/>
<dbReference type="eggNOG" id="COG1028">
    <property type="taxonomic scope" value="Bacteria"/>
</dbReference>
<dbReference type="InterPro" id="IPR002347">
    <property type="entry name" value="SDR_fam"/>
</dbReference>
<dbReference type="SUPFAM" id="SSF51735">
    <property type="entry name" value="NAD(P)-binding Rossmann-fold domains"/>
    <property type="match status" value="1"/>
</dbReference>
<sequence>MAFDIENIPSQQGKVAIVTGANTGLGYETVSYLAQKHFKVIMACRNLEKAEQAKAKIEVTVPVADLEILQIDLSDLSSVRRFAQTFRQHYNSLDLLINNAGIMWPPYALTVDGFESQIGANYFGHFLLTALLLDLMPDTSASRVVSLSSNAHRLGSGRINFDDLQSEQNYSKTGAYAQSKLACLMFGNELQRRLAQAGKKILSVTAHPGVSNTELARHMPQYQVQLIQNTIGPLLCHAPDQAALPIVMAALDPEAQGGEYFGPQGFMEMKGQPGRATQSDYAQNQAAAAQLWDVSEELTGCTFAIPQVQVVTTS</sequence>
<dbReference type="Proteomes" id="UP000000268">
    <property type="component" value="Chromosome"/>
</dbReference>
<gene>
    <name evidence="2" type="ordered locus">AM1_3557</name>
</gene>
<evidence type="ECO:0000313" key="2">
    <source>
        <dbReference type="EMBL" id="ABW28546.1"/>
    </source>
</evidence>
<organism evidence="2 3">
    <name type="scientific">Acaryochloris marina (strain MBIC 11017)</name>
    <dbReference type="NCBI Taxonomy" id="329726"/>
    <lineage>
        <taxon>Bacteria</taxon>
        <taxon>Bacillati</taxon>
        <taxon>Cyanobacteriota</taxon>
        <taxon>Cyanophyceae</taxon>
        <taxon>Acaryochloridales</taxon>
        <taxon>Acaryochloridaceae</taxon>
        <taxon>Acaryochloris</taxon>
    </lineage>
</organism>
<dbReference type="HOGENOM" id="CLU_010194_44_2_3"/>
<dbReference type="STRING" id="329726.AM1_3557"/>
<dbReference type="PANTHER" id="PTHR43157">
    <property type="entry name" value="PHOSPHATIDYLINOSITOL-GLYCAN BIOSYNTHESIS CLASS F PROTEIN-RELATED"/>
    <property type="match status" value="1"/>
</dbReference>
<dbReference type="CDD" id="cd05327">
    <property type="entry name" value="retinol-DH_like_SDR_c_like"/>
    <property type="match status" value="1"/>
</dbReference>
<accession>B0C294</accession>
<dbReference type="OrthoDB" id="9809821at2"/>
<reference evidence="2 3" key="1">
    <citation type="journal article" date="2008" name="Proc. Natl. Acad. Sci. U.S.A.">
        <title>Niche adaptation and genome expansion in the chlorophyll d-producing cyanobacterium Acaryochloris marina.</title>
        <authorList>
            <person name="Swingley W.D."/>
            <person name="Chen M."/>
            <person name="Cheung P.C."/>
            <person name="Conrad A.L."/>
            <person name="Dejesa L.C."/>
            <person name="Hao J."/>
            <person name="Honchak B.M."/>
            <person name="Karbach L.E."/>
            <person name="Kurdoglu A."/>
            <person name="Lahiri S."/>
            <person name="Mastrian S.D."/>
            <person name="Miyashita H."/>
            <person name="Page L."/>
            <person name="Ramakrishna P."/>
            <person name="Satoh S."/>
            <person name="Sattley W.M."/>
            <person name="Shimada Y."/>
            <person name="Taylor H.L."/>
            <person name="Tomo T."/>
            <person name="Tsuchiya T."/>
            <person name="Wang Z.T."/>
            <person name="Raymond J."/>
            <person name="Mimuro M."/>
            <person name="Blankenship R.E."/>
            <person name="Touchman J.W."/>
        </authorList>
    </citation>
    <scope>NUCLEOTIDE SEQUENCE [LARGE SCALE GENOMIC DNA]</scope>
    <source>
        <strain evidence="3">MBIC 11017</strain>
    </source>
</reference>
<dbReference type="Pfam" id="PF00106">
    <property type="entry name" value="adh_short"/>
    <property type="match status" value="1"/>
</dbReference>
<evidence type="ECO:0000313" key="3">
    <source>
        <dbReference type="Proteomes" id="UP000000268"/>
    </source>
</evidence>
<dbReference type="Gene3D" id="3.40.50.720">
    <property type="entry name" value="NAD(P)-binding Rossmann-like Domain"/>
    <property type="match status" value="1"/>
</dbReference>